<keyword evidence="12" id="KW-0460">Magnesium</keyword>
<dbReference type="EC" id="2.7.1.95" evidence="2"/>
<dbReference type="PANTHER" id="PTHR21310:SF41">
    <property type="entry name" value="3'-PHOSPHOTRANSFERASE, PUTATIVE-RELATED"/>
    <property type="match status" value="1"/>
</dbReference>
<dbReference type="InterPro" id="IPR011009">
    <property type="entry name" value="Kinase-like_dom_sf"/>
</dbReference>
<feature type="domain" description="Aminoglycoside phosphotransferase" evidence="13">
    <location>
        <begin position="49"/>
        <end position="271"/>
    </location>
</feature>
<dbReference type="OrthoDB" id="3806873at2"/>
<keyword evidence="6 10" id="KW-0418">Kinase</keyword>
<evidence type="ECO:0000313" key="14">
    <source>
        <dbReference type="EMBL" id="RIV21661.1"/>
    </source>
</evidence>
<dbReference type="InterPro" id="IPR002575">
    <property type="entry name" value="Aminoglycoside_PTrfase"/>
</dbReference>
<dbReference type="Proteomes" id="UP000283523">
    <property type="component" value="Unassembled WGS sequence"/>
</dbReference>
<evidence type="ECO:0000256" key="7">
    <source>
        <dbReference type="ARBA" id="ARBA00022840"/>
    </source>
</evidence>
<dbReference type="NCBIfam" id="NF033068">
    <property type="entry name" value="APH_3p"/>
    <property type="match status" value="1"/>
</dbReference>
<dbReference type="PIRSF" id="PIRSF000706">
    <property type="entry name" value="Kanamycin_kin"/>
    <property type="match status" value="1"/>
</dbReference>
<evidence type="ECO:0000256" key="10">
    <source>
        <dbReference type="PIRNR" id="PIRNR000706"/>
    </source>
</evidence>
<evidence type="ECO:0000256" key="3">
    <source>
        <dbReference type="ARBA" id="ARBA00017903"/>
    </source>
</evidence>
<accession>A0A418M754</accession>
<keyword evidence="8 10" id="KW-0046">Antibiotic resistance</keyword>
<name>A0A418M754_9BACT</name>
<feature type="active site" description="Proton acceptor" evidence="11">
    <location>
        <position position="205"/>
    </location>
</feature>
<reference evidence="14 15" key="1">
    <citation type="submission" date="2018-08" db="EMBL/GenBank/DDBJ databases">
        <title>Fibrisoma montanum sp. nov., isolated from Danxia mountain soil.</title>
        <authorList>
            <person name="Huang Y."/>
        </authorList>
    </citation>
    <scope>NUCLEOTIDE SEQUENCE [LARGE SCALE GENOMIC DNA]</scope>
    <source>
        <strain evidence="14 15">HYT19</strain>
    </source>
</reference>
<sequence length="280" mass="31355">MGPGQFPLPESAGTGRLNARRMAKPPLPTELQRLLQNTSWQADTLGMSSAQTFRIEGPENFYLKINPVDPWGGLKTEADALVWLRGYLPAPEVIYYDRVDGTDYLLIRELVGLPASADAWKANPKRLAETLAASMRALHSLDPATCPFNQRTETKLREAADLVQRGLVDADDFDDENQGRTPDQLLEQLYAEQPANDDLVVTHGDFCLPNLILTDWRLSGFIDVGTLGVGDRYQDLALCLRDLADELNTNRYDAHFLSAYGLTAVDTEKLRYFRLLDELK</sequence>
<dbReference type="InterPro" id="IPR051678">
    <property type="entry name" value="AGP_Transferase"/>
</dbReference>
<dbReference type="GO" id="GO:0046872">
    <property type="term" value="F:metal ion binding"/>
    <property type="evidence" value="ECO:0007669"/>
    <property type="project" value="UniProtKB-KW"/>
</dbReference>
<dbReference type="GO" id="GO:0008910">
    <property type="term" value="F:kanamycin kinase activity"/>
    <property type="evidence" value="ECO:0007669"/>
    <property type="project" value="UniProtKB-EC"/>
</dbReference>
<evidence type="ECO:0000256" key="12">
    <source>
        <dbReference type="PIRSR" id="PIRSR000706-2"/>
    </source>
</evidence>
<dbReference type="Pfam" id="PF01636">
    <property type="entry name" value="APH"/>
    <property type="match status" value="1"/>
</dbReference>
<dbReference type="PANTHER" id="PTHR21310">
    <property type="entry name" value="AMINOGLYCOSIDE PHOSPHOTRANSFERASE-RELATED-RELATED"/>
    <property type="match status" value="1"/>
</dbReference>
<evidence type="ECO:0000259" key="13">
    <source>
        <dbReference type="Pfam" id="PF01636"/>
    </source>
</evidence>
<comment type="catalytic activity">
    <reaction evidence="9">
        <text>kanamycin A + ATP = kanamycin 3'-phosphate + ADP + H(+)</text>
        <dbReference type="Rhea" id="RHEA:24256"/>
        <dbReference type="ChEBI" id="CHEBI:15378"/>
        <dbReference type="ChEBI" id="CHEBI:30616"/>
        <dbReference type="ChEBI" id="CHEBI:57909"/>
        <dbReference type="ChEBI" id="CHEBI:58214"/>
        <dbReference type="ChEBI" id="CHEBI:456216"/>
        <dbReference type="EC" id="2.7.1.95"/>
    </reaction>
</comment>
<dbReference type="GO" id="GO:0005524">
    <property type="term" value="F:ATP binding"/>
    <property type="evidence" value="ECO:0007669"/>
    <property type="project" value="UniProtKB-KW"/>
</dbReference>
<evidence type="ECO:0000256" key="6">
    <source>
        <dbReference type="ARBA" id="ARBA00022777"/>
    </source>
</evidence>
<keyword evidence="5 10" id="KW-0547">Nucleotide-binding</keyword>
<dbReference type="EMBL" id="QXED01000005">
    <property type="protein sequence ID" value="RIV21661.1"/>
    <property type="molecule type" value="Genomic_DNA"/>
</dbReference>
<dbReference type="Gene3D" id="3.30.200.20">
    <property type="entry name" value="Phosphorylase Kinase, domain 1"/>
    <property type="match status" value="1"/>
</dbReference>
<dbReference type="GO" id="GO:0046677">
    <property type="term" value="P:response to antibiotic"/>
    <property type="evidence" value="ECO:0007669"/>
    <property type="project" value="UniProtKB-KW"/>
</dbReference>
<evidence type="ECO:0000256" key="4">
    <source>
        <dbReference type="ARBA" id="ARBA00022679"/>
    </source>
</evidence>
<dbReference type="CDD" id="cd05150">
    <property type="entry name" value="APH"/>
    <property type="match status" value="1"/>
</dbReference>
<evidence type="ECO:0000256" key="9">
    <source>
        <dbReference type="ARBA" id="ARBA00048925"/>
    </source>
</evidence>
<comment type="similarity">
    <text evidence="1 10">Belongs to the aminoglycoside phosphotransferase family.</text>
</comment>
<keyword evidence="12" id="KW-0479">Metal-binding</keyword>
<dbReference type="AlphaFoldDB" id="A0A418M754"/>
<organism evidence="14 15">
    <name type="scientific">Fibrisoma montanum</name>
    <dbReference type="NCBI Taxonomy" id="2305895"/>
    <lineage>
        <taxon>Bacteria</taxon>
        <taxon>Pseudomonadati</taxon>
        <taxon>Bacteroidota</taxon>
        <taxon>Cytophagia</taxon>
        <taxon>Cytophagales</taxon>
        <taxon>Spirosomataceae</taxon>
        <taxon>Fibrisoma</taxon>
    </lineage>
</organism>
<evidence type="ECO:0000256" key="5">
    <source>
        <dbReference type="ARBA" id="ARBA00022741"/>
    </source>
</evidence>
<feature type="binding site" evidence="12">
    <location>
        <position position="210"/>
    </location>
    <ligand>
        <name>Mg(2+)</name>
        <dbReference type="ChEBI" id="CHEBI:18420"/>
    </ligand>
</feature>
<gene>
    <name evidence="14" type="ORF">DYU11_17890</name>
</gene>
<dbReference type="SUPFAM" id="SSF56112">
    <property type="entry name" value="Protein kinase-like (PK-like)"/>
    <property type="match status" value="1"/>
</dbReference>
<feature type="binding site" evidence="12">
    <location>
        <position position="223"/>
    </location>
    <ligand>
        <name>Mg(2+)</name>
        <dbReference type="ChEBI" id="CHEBI:18420"/>
    </ligand>
</feature>
<keyword evidence="4 10" id="KW-0808">Transferase</keyword>
<keyword evidence="7 10" id="KW-0067">ATP-binding</keyword>
<evidence type="ECO:0000256" key="1">
    <source>
        <dbReference type="ARBA" id="ARBA00006219"/>
    </source>
</evidence>
<dbReference type="Gene3D" id="3.90.1200.10">
    <property type="match status" value="1"/>
</dbReference>
<dbReference type="InterPro" id="IPR024165">
    <property type="entry name" value="Kan/Strep_kinase"/>
</dbReference>
<keyword evidence="15" id="KW-1185">Reference proteome</keyword>
<evidence type="ECO:0000256" key="2">
    <source>
        <dbReference type="ARBA" id="ARBA00012193"/>
    </source>
</evidence>
<evidence type="ECO:0000313" key="15">
    <source>
        <dbReference type="Proteomes" id="UP000283523"/>
    </source>
</evidence>
<comment type="caution">
    <text evidence="14">The sequence shown here is derived from an EMBL/GenBank/DDBJ whole genome shotgun (WGS) entry which is preliminary data.</text>
</comment>
<evidence type="ECO:0000256" key="11">
    <source>
        <dbReference type="PIRSR" id="PIRSR000706-1"/>
    </source>
</evidence>
<protein>
    <recommendedName>
        <fullName evidence="3">Aminoglycoside 3'-phosphotransferase</fullName>
        <ecNumber evidence="2">2.7.1.95</ecNumber>
    </recommendedName>
</protein>
<proteinExistence type="inferred from homology"/>
<evidence type="ECO:0000256" key="8">
    <source>
        <dbReference type="ARBA" id="ARBA00023251"/>
    </source>
</evidence>